<keyword evidence="2" id="KW-1185">Reference proteome</keyword>
<evidence type="ECO:0000313" key="2">
    <source>
        <dbReference type="Proteomes" id="UP000076798"/>
    </source>
</evidence>
<organism evidence="1 2">
    <name type="scientific">Sistotremastrum suecicum HHB10207 ss-3</name>
    <dbReference type="NCBI Taxonomy" id="1314776"/>
    <lineage>
        <taxon>Eukaryota</taxon>
        <taxon>Fungi</taxon>
        <taxon>Dikarya</taxon>
        <taxon>Basidiomycota</taxon>
        <taxon>Agaricomycotina</taxon>
        <taxon>Agaricomycetes</taxon>
        <taxon>Sistotremastrales</taxon>
        <taxon>Sistotremastraceae</taxon>
        <taxon>Sistotremastrum</taxon>
    </lineage>
</organism>
<dbReference type="InterPro" id="IPR032675">
    <property type="entry name" value="LRR_dom_sf"/>
</dbReference>
<reference evidence="1 2" key="1">
    <citation type="journal article" date="2016" name="Mol. Biol. Evol.">
        <title>Comparative Genomics of Early-Diverging Mushroom-Forming Fungi Provides Insights into the Origins of Lignocellulose Decay Capabilities.</title>
        <authorList>
            <person name="Nagy L.G."/>
            <person name="Riley R."/>
            <person name="Tritt A."/>
            <person name="Adam C."/>
            <person name="Daum C."/>
            <person name="Floudas D."/>
            <person name="Sun H."/>
            <person name="Yadav J.S."/>
            <person name="Pangilinan J."/>
            <person name="Larsson K.H."/>
            <person name="Matsuura K."/>
            <person name="Barry K."/>
            <person name="Labutti K."/>
            <person name="Kuo R."/>
            <person name="Ohm R.A."/>
            <person name="Bhattacharya S.S."/>
            <person name="Shirouzu T."/>
            <person name="Yoshinaga Y."/>
            <person name="Martin F.M."/>
            <person name="Grigoriev I.V."/>
            <person name="Hibbett D.S."/>
        </authorList>
    </citation>
    <scope>NUCLEOTIDE SEQUENCE [LARGE SCALE GENOMIC DNA]</scope>
    <source>
        <strain evidence="1 2">HHB10207 ss-3</strain>
    </source>
</reference>
<dbReference type="AlphaFoldDB" id="A0A165WND2"/>
<gene>
    <name evidence="1" type="ORF">SISSUDRAFT_1067824</name>
</gene>
<dbReference type="SUPFAM" id="SSF52047">
    <property type="entry name" value="RNI-like"/>
    <property type="match status" value="1"/>
</dbReference>
<dbReference type="OrthoDB" id="3543113at2759"/>
<evidence type="ECO:0000313" key="1">
    <source>
        <dbReference type="EMBL" id="KZT31360.1"/>
    </source>
</evidence>
<dbReference type="Gene3D" id="3.80.10.10">
    <property type="entry name" value="Ribonuclease Inhibitor"/>
    <property type="match status" value="1"/>
</dbReference>
<evidence type="ECO:0008006" key="3">
    <source>
        <dbReference type="Google" id="ProtNLM"/>
    </source>
</evidence>
<protein>
    <recommendedName>
        <fullName evidence="3">F-box domain-containing protein</fullName>
    </recommendedName>
</protein>
<name>A0A165WND2_9AGAM</name>
<proteinExistence type="predicted"/>
<dbReference type="Proteomes" id="UP000076798">
    <property type="component" value="Unassembled WGS sequence"/>
</dbReference>
<sequence>MPGLLDMPSLVLDEVVHESHLCKRDLKQCSLTCVALSAFATKAMYRIIPDLSRFLNAKLIPMRDMSFEDGIIAPPILLSRPVTQGDWECFSAIGKLVRDVTYHPGLQWLKIRETHPEPLVILSSNSSPIFPALRRLKWDTHHCLSLIPFLHYTIRELVISWPYADCVILDISRGCPNLTTLELSMLPATQSTVSSVCEMLSTLEKLTHVSISETTVSVLHPLSRNSRLGFVKLVCRPSQDPVDEVPFRIEAHDWSKIWPNLTWLDLEIEYDDFIALLPLNHTPLESSPLSDLRIELRNLQDHYSHGPQSSRIFHILAHFFPSLETLDCNVPTMFDEIPDFDDPDFTPPVPELIDYGALSPLIRFSFLSELDLSNMAPVYPIVSDKELGTLLRAWPELEDFRLPNSPLRGNPAMLTKLSLRSLLLFPIYCPKIRVINALFNAYLHMKDLATTPVRRFSDVLWLLEPGHSSLPENLIPIITFLGRLLPRCEALFAHGTSYVHDMNGTYELTKRWKNIRLVLEEVWNLRGRRSGSRSFVAAVRASLERIEADANSR</sequence>
<dbReference type="EMBL" id="KV428627">
    <property type="protein sequence ID" value="KZT31360.1"/>
    <property type="molecule type" value="Genomic_DNA"/>
</dbReference>
<accession>A0A165WND2</accession>